<dbReference type="Gene3D" id="2.60.450.10">
    <property type="entry name" value="Lipopolysaccharide (LPS) transport protein A like domain"/>
    <property type="match status" value="1"/>
</dbReference>
<dbReference type="GO" id="GO:0043165">
    <property type="term" value="P:Gram-negative-bacterium-type cell outer membrane assembly"/>
    <property type="evidence" value="ECO:0007669"/>
    <property type="project" value="InterPro"/>
</dbReference>
<proteinExistence type="inferred from homology"/>
<feature type="chain" id="PRO_5007512065" evidence="1">
    <location>
        <begin position="26"/>
        <end position="770"/>
    </location>
</feature>
<keyword evidence="4" id="KW-1185">Reference proteome</keyword>
<evidence type="ECO:0000313" key="4">
    <source>
        <dbReference type="Proteomes" id="UP000076079"/>
    </source>
</evidence>
<dbReference type="GO" id="GO:0009279">
    <property type="term" value="C:cell outer membrane"/>
    <property type="evidence" value="ECO:0007669"/>
    <property type="project" value="InterPro"/>
</dbReference>
<dbReference type="Proteomes" id="UP000076079">
    <property type="component" value="Chromosome"/>
</dbReference>
<dbReference type="GO" id="GO:1990351">
    <property type="term" value="C:transporter complex"/>
    <property type="evidence" value="ECO:0007669"/>
    <property type="project" value="TreeGrafter"/>
</dbReference>
<protein>
    <submittedName>
        <fullName evidence="3">Organic solvent tolerance protein</fullName>
    </submittedName>
</protein>
<dbReference type="PANTHER" id="PTHR30189:SF1">
    <property type="entry name" value="LPS-ASSEMBLY PROTEIN LPTD"/>
    <property type="match status" value="1"/>
</dbReference>
<gene>
    <name evidence="3" type="primary">lptD</name>
    <name evidence="3" type="ORF">LuPra_05852</name>
</gene>
<reference evidence="3 4" key="1">
    <citation type="journal article" date="2016" name="Genome Announc.">
        <title>First Complete Genome Sequence of a Subdivision 6 Acidobacterium Strain.</title>
        <authorList>
            <person name="Huang S."/>
            <person name="Vieira S."/>
            <person name="Bunk B."/>
            <person name="Riedel T."/>
            <person name="Sproer C."/>
            <person name="Overmann J."/>
        </authorList>
    </citation>
    <scope>NUCLEOTIDE SEQUENCE [LARGE SCALE GENOMIC DNA]</scope>
    <source>
        <strain evidence="4">DSM 100886 HEG_-6_39</strain>
    </source>
</reference>
<dbReference type="OrthoDB" id="9760225at2"/>
<dbReference type="KEGG" id="abac:LuPra_05852"/>
<dbReference type="STRING" id="1855912.LuPra_05852"/>
<keyword evidence="1" id="KW-0732">Signal</keyword>
<dbReference type="InterPro" id="IPR020889">
    <property type="entry name" value="LipoPS_assembly_LptD"/>
</dbReference>
<dbReference type="InterPro" id="IPR045659">
    <property type="entry name" value="LptD_2"/>
</dbReference>
<dbReference type="EMBL" id="CP015136">
    <property type="protein sequence ID" value="AMY12575.1"/>
    <property type="molecule type" value="Genomic_DNA"/>
</dbReference>
<dbReference type="GO" id="GO:0015920">
    <property type="term" value="P:lipopolysaccharide transport"/>
    <property type="evidence" value="ECO:0007669"/>
    <property type="project" value="InterPro"/>
</dbReference>
<accession>A0A143PV57</accession>
<name>A0A143PV57_LUTPR</name>
<evidence type="ECO:0000256" key="1">
    <source>
        <dbReference type="SAM" id="SignalP"/>
    </source>
</evidence>
<feature type="domain" description="LPS-assembly protein LptD central" evidence="2">
    <location>
        <begin position="185"/>
        <end position="517"/>
    </location>
</feature>
<sequence precursor="true">MHSFLTLRVLTLLFALSVVPCAAIAQQVPGFKLSRQLKIEIEGSKFHFLGEVEMTDDGGKQKFFADRVDYDTETRLMVATGNVVYTSPQTRIAAEKLEFDLDTKVGTFYNATGSSYLGDKVDKSFFGTQEADALFYGEVIEKVGPKRYKITHGGFTSCVQPTPRWELVSSTSTVELDEYALLKNTVLKVKGVPMFYLPVMYYPIQADDRATGFLLPTYGSSIVRGPSISNAFFWAINRSQDATVYHDWFTKRGQGLGAEYRYVAGTGSQGNFTTYYLKEKEATYTSSSGTVTTPAATNYEVRANVAQVLPLNLRARGNVDYFSSIVTRSTFNQNPYDWSSRTRSMRGNLSGNWGRQSVSASYDTTELFYSETASSLQGGTPRLAYSLAQSRIGETPLYYSFNSEYVSMARLDTDGDREIDQGLNRFDVNPTLRVPFNKLPYLTFNSSVSYHYTRYSESYVKDLTNRDVQAEVPLTRSYWDLRTDIVGPKFTKVWDTPDNGYAEKFKHTIEPTFTVQRLTAFDDFDRIVKLEGYDFTYGGTTRIAYGIVNRFTAKRRSGASSARTKDFLTIGVTQSYYSDPQASLYDFGAYPLNYYGRAPSKFSPIALGATLALAEKTSISTRLDWDDRAGEFQSIRLNGSYALREWLDVNGGWSQRKISFFPDRPDKFFNASTNFKTKTNRFGGTYAFYYDLGRKVMMDQRIVGYYNAQCCGVVVEYQQYNYPQYSTYAVPQDHRFNIGFTLAGLGTFSNFLGAFGGNTGQSGGFGSRSF</sequence>
<dbReference type="Pfam" id="PF19838">
    <property type="entry name" value="LptD_2"/>
    <property type="match status" value="1"/>
</dbReference>
<dbReference type="PANTHER" id="PTHR30189">
    <property type="entry name" value="LPS-ASSEMBLY PROTEIN"/>
    <property type="match status" value="1"/>
</dbReference>
<dbReference type="HAMAP" id="MF_01411">
    <property type="entry name" value="LPS_assembly_LptD"/>
    <property type="match status" value="1"/>
</dbReference>
<dbReference type="AlphaFoldDB" id="A0A143PV57"/>
<reference evidence="4" key="2">
    <citation type="submission" date="2016-04" db="EMBL/GenBank/DDBJ databases">
        <title>First Complete Genome Sequence of a Subdivision 6 Acidobacterium.</title>
        <authorList>
            <person name="Huang S."/>
            <person name="Vieira S."/>
            <person name="Bunk B."/>
            <person name="Riedel T."/>
            <person name="Sproeer C."/>
            <person name="Overmann J."/>
        </authorList>
    </citation>
    <scope>NUCLEOTIDE SEQUENCE [LARGE SCALE GENOMIC DNA]</scope>
    <source>
        <strain evidence="4">DSM 100886 HEG_-6_39</strain>
    </source>
</reference>
<dbReference type="RefSeq" id="WP_157899828.1">
    <property type="nucleotide sequence ID" value="NZ_CP015136.1"/>
</dbReference>
<dbReference type="InterPro" id="IPR050218">
    <property type="entry name" value="LptD"/>
</dbReference>
<feature type="signal peptide" evidence="1">
    <location>
        <begin position="1"/>
        <end position="25"/>
    </location>
</feature>
<evidence type="ECO:0000259" key="2">
    <source>
        <dbReference type="Pfam" id="PF19838"/>
    </source>
</evidence>
<evidence type="ECO:0000313" key="3">
    <source>
        <dbReference type="EMBL" id="AMY12575.1"/>
    </source>
</evidence>
<organism evidence="3 4">
    <name type="scientific">Luteitalea pratensis</name>
    <dbReference type="NCBI Taxonomy" id="1855912"/>
    <lineage>
        <taxon>Bacteria</taxon>
        <taxon>Pseudomonadati</taxon>
        <taxon>Acidobacteriota</taxon>
        <taxon>Vicinamibacteria</taxon>
        <taxon>Vicinamibacterales</taxon>
        <taxon>Vicinamibacteraceae</taxon>
        <taxon>Luteitalea</taxon>
    </lineage>
</organism>